<keyword evidence="4" id="KW-1185">Reference proteome</keyword>
<evidence type="ECO:0000313" key="3">
    <source>
        <dbReference type="EMBL" id="PLW37188.1"/>
    </source>
</evidence>
<feature type="region of interest" description="Disordered" evidence="1">
    <location>
        <begin position="29"/>
        <end position="71"/>
    </location>
</feature>
<protein>
    <submittedName>
        <fullName evidence="2">Uncharacterized protein</fullName>
    </submittedName>
</protein>
<feature type="compositionally biased region" description="Polar residues" evidence="1">
    <location>
        <begin position="52"/>
        <end position="71"/>
    </location>
</feature>
<reference evidence="4 5" key="1">
    <citation type="submission" date="2017-11" db="EMBL/GenBank/DDBJ databases">
        <title>De novo assembly and phasing of dikaryotic genomes from two isolates of Puccinia coronata f. sp. avenae, the causal agent of oat crown rust.</title>
        <authorList>
            <person name="Miller M.E."/>
            <person name="Zhang Y."/>
            <person name="Omidvar V."/>
            <person name="Sperschneider J."/>
            <person name="Schwessinger B."/>
            <person name="Raley C."/>
            <person name="Palmer J.M."/>
            <person name="Garnica D."/>
            <person name="Upadhyaya N."/>
            <person name="Rathjen J."/>
            <person name="Taylor J.M."/>
            <person name="Park R.F."/>
            <person name="Dodds P.N."/>
            <person name="Hirsch C.D."/>
            <person name="Kianian S.F."/>
            <person name="Figueroa M."/>
        </authorList>
    </citation>
    <scope>NUCLEOTIDE SEQUENCE [LARGE SCALE GENOMIC DNA]</scope>
    <source>
        <strain evidence="2">12NC29</strain>
        <strain evidence="3">12SD80</strain>
    </source>
</reference>
<dbReference type="Proteomes" id="UP000235388">
    <property type="component" value="Unassembled WGS sequence"/>
</dbReference>
<dbReference type="Proteomes" id="UP000235392">
    <property type="component" value="Unassembled WGS sequence"/>
</dbReference>
<accession>A0A2N5SXI4</accession>
<sequence length="93" mass="9927">MQCWVTTYGESAASDLWTGTVGDALSLSEEARSVSKPGPPSGGYNVRPTLRPPQSNGNDSAMSFISQPRSTSWSLDAKSTSLEISTASHFCKR</sequence>
<gene>
    <name evidence="2" type="ORF">PCANC_10311</name>
    <name evidence="3" type="ORF">PCASD_11148</name>
</gene>
<comment type="caution">
    <text evidence="2">The sequence shown here is derived from an EMBL/GenBank/DDBJ whole genome shotgun (WGS) entry which is preliminary data.</text>
</comment>
<evidence type="ECO:0000313" key="5">
    <source>
        <dbReference type="Proteomes" id="UP000235392"/>
    </source>
</evidence>
<dbReference type="AlphaFoldDB" id="A0A2N5SXI4"/>
<dbReference type="EMBL" id="PGCJ01000840">
    <property type="protein sequence ID" value="PLW17953.1"/>
    <property type="molecule type" value="Genomic_DNA"/>
</dbReference>
<evidence type="ECO:0000256" key="1">
    <source>
        <dbReference type="SAM" id="MobiDB-lite"/>
    </source>
</evidence>
<dbReference type="EMBL" id="PGCI01000147">
    <property type="protein sequence ID" value="PLW37188.1"/>
    <property type="molecule type" value="Genomic_DNA"/>
</dbReference>
<evidence type="ECO:0000313" key="4">
    <source>
        <dbReference type="Proteomes" id="UP000235388"/>
    </source>
</evidence>
<name>A0A2N5SXI4_9BASI</name>
<proteinExistence type="predicted"/>
<organism evidence="2 4">
    <name type="scientific">Puccinia coronata f. sp. avenae</name>
    <dbReference type="NCBI Taxonomy" id="200324"/>
    <lineage>
        <taxon>Eukaryota</taxon>
        <taxon>Fungi</taxon>
        <taxon>Dikarya</taxon>
        <taxon>Basidiomycota</taxon>
        <taxon>Pucciniomycotina</taxon>
        <taxon>Pucciniomycetes</taxon>
        <taxon>Pucciniales</taxon>
        <taxon>Pucciniaceae</taxon>
        <taxon>Puccinia</taxon>
    </lineage>
</organism>
<evidence type="ECO:0000313" key="2">
    <source>
        <dbReference type="EMBL" id="PLW17953.1"/>
    </source>
</evidence>